<reference evidence="1" key="1">
    <citation type="journal article" date="2020" name="Stud. Mycol.">
        <title>101 Dothideomycetes genomes: a test case for predicting lifestyles and emergence of pathogens.</title>
        <authorList>
            <person name="Haridas S."/>
            <person name="Albert R."/>
            <person name="Binder M."/>
            <person name="Bloem J."/>
            <person name="Labutti K."/>
            <person name="Salamov A."/>
            <person name="Andreopoulos B."/>
            <person name="Baker S."/>
            <person name="Barry K."/>
            <person name="Bills G."/>
            <person name="Bluhm B."/>
            <person name="Cannon C."/>
            <person name="Castanera R."/>
            <person name="Culley D."/>
            <person name="Daum C."/>
            <person name="Ezra D."/>
            <person name="Gonzalez J."/>
            <person name="Henrissat B."/>
            <person name="Kuo A."/>
            <person name="Liang C."/>
            <person name="Lipzen A."/>
            <person name="Lutzoni F."/>
            <person name="Magnuson J."/>
            <person name="Mondo S."/>
            <person name="Nolan M."/>
            <person name="Ohm R."/>
            <person name="Pangilinan J."/>
            <person name="Park H.-J."/>
            <person name="Ramirez L."/>
            <person name="Alfaro M."/>
            <person name="Sun H."/>
            <person name="Tritt A."/>
            <person name="Yoshinaga Y."/>
            <person name="Zwiers L.-H."/>
            <person name="Turgeon B."/>
            <person name="Goodwin S."/>
            <person name="Spatafora J."/>
            <person name="Crous P."/>
            <person name="Grigoriev I."/>
        </authorList>
    </citation>
    <scope>NUCLEOTIDE SEQUENCE</scope>
    <source>
        <strain evidence="1">CBS 473.64</strain>
    </source>
</reference>
<evidence type="ECO:0000313" key="2">
    <source>
        <dbReference type="Proteomes" id="UP000799753"/>
    </source>
</evidence>
<proteinExistence type="predicted"/>
<sequence length="163" mass="18435">MWRDTLRVKPYIAGYDHVPKPMVRGVHLLSSLKERRHSGTMAVDPRQHGRVVVSHECRMSGHVHNTLSMDRRRPVLVLRPTSRKTWGASSSVVFKRTGSRCVRELITTWRLSTTLEMSGKPGILRSGPHVHELDNPTAFYLGIPVLLANLRTASRSSPRTQVL</sequence>
<protein>
    <submittedName>
        <fullName evidence="1">Uncharacterized protein</fullName>
    </submittedName>
</protein>
<keyword evidence="2" id="KW-1185">Reference proteome</keyword>
<evidence type="ECO:0000313" key="1">
    <source>
        <dbReference type="EMBL" id="KAF2638430.1"/>
    </source>
</evidence>
<organism evidence="1 2">
    <name type="scientific">Massarina eburnea CBS 473.64</name>
    <dbReference type="NCBI Taxonomy" id="1395130"/>
    <lineage>
        <taxon>Eukaryota</taxon>
        <taxon>Fungi</taxon>
        <taxon>Dikarya</taxon>
        <taxon>Ascomycota</taxon>
        <taxon>Pezizomycotina</taxon>
        <taxon>Dothideomycetes</taxon>
        <taxon>Pleosporomycetidae</taxon>
        <taxon>Pleosporales</taxon>
        <taxon>Massarineae</taxon>
        <taxon>Massarinaceae</taxon>
        <taxon>Massarina</taxon>
    </lineage>
</organism>
<accession>A0A6A6RST7</accession>
<dbReference type="AlphaFoldDB" id="A0A6A6RST7"/>
<dbReference type="Proteomes" id="UP000799753">
    <property type="component" value="Unassembled WGS sequence"/>
</dbReference>
<name>A0A6A6RST7_9PLEO</name>
<gene>
    <name evidence="1" type="ORF">P280DRAFT_84211</name>
</gene>
<dbReference type="EMBL" id="MU006790">
    <property type="protein sequence ID" value="KAF2638430.1"/>
    <property type="molecule type" value="Genomic_DNA"/>
</dbReference>